<dbReference type="PANTHER" id="PTHR31378">
    <property type="entry name" value="EGF-LIKE DOMAIN-CONTAINING PROTEIN-RELATED-RELATED"/>
    <property type="match status" value="1"/>
</dbReference>
<dbReference type="Pfam" id="PF22933">
    <property type="entry name" value="ComC_SSD"/>
    <property type="match status" value="1"/>
</dbReference>
<proteinExistence type="predicted"/>
<evidence type="ECO:0000313" key="6">
    <source>
        <dbReference type="EMBL" id="KAF2070413.1"/>
    </source>
</evidence>
<feature type="domain" description="ComC supersandwich" evidence="2">
    <location>
        <begin position="1070"/>
        <end position="1272"/>
    </location>
</feature>
<dbReference type="PANTHER" id="PTHR31378:SF17">
    <property type="match status" value="1"/>
</dbReference>
<dbReference type="InterPro" id="IPR055462">
    <property type="entry name" value="DUF7034"/>
</dbReference>
<feature type="domain" description="DUF7035" evidence="4">
    <location>
        <begin position="646"/>
        <end position="775"/>
    </location>
</feature>
<dbReference type="Pfam" id="PF23034">
    <property type="entry name" value="DUF7035"/>
    <property type="match status" value="1"/>
</dbReference>
<keyword evidence="7" id="KW-1185">Reference proteome</keyword>
<keyword evidence="1" id="KW-0472">Membrane</keyword>
<reference evidence="6" key="1">
    <citation type="submission" date="2020-01" db="EMBL/GenBank/DDBJ databases">
        <title>Development of genomics and gene disruption for Polysphondylium violaceum indicates a role for the polyketide synthase stlB in stalk morphogenesis.</title>
        <authorList>
            <person name="Narita B."/>
            <person name="Kawabe Y."/>
            <person name="Kin K."/>
            <person name="Saito T."/>
            <person name="Gibbs R."/>
            <person name="Kuspa A."/>
            <person name="Muzny D."/>
            <person name="Queller D."/>
            <person name="Richards S."/>
            <person name="Strassman J."/>
            <person name="Sucgang R."/>
            <person name="Worley K."/>
            <person name="Schaap P."/>
        </authorList>
    </citation>
    <scope>NUCLEOTIDE SEQUENCE</scope>
    <source>
        <strain evidence="6">QSvi11</strain>
    </source>
</reference>
<name>A0A8J4PN72_9MYCE</name>
<sequence length="1339" mass="148710">MNKYYFYFYVYLLCSIFCVNISHALKATVVGYSELEYYPDSAGKCSNREVWVQITEFGVPGVITAITPDIGVINNSPLTLPISKNSTLYNVRLSMTMVSGPSPYGINLDFTVDGVNVRAALQSPDNNIFAFECLVAPKSPSSHVIVRPLQLSSSYQKTSIFDGYFKLDPELTKGIPDYDCQTTPAFAYCLVSYIGNGLYKATFDLMESYAGNFTLSSNIYSVKVVDHLVVFDNPLSTPQYANQKIQNTIKHIVGNGLTGGHYYFQSTENVMTVINKNFKPLNGNYTNLSLFLQSGGIQVLYMSSIFITASNFGPTSFAQLTNSFTQSQSSNWDRSYLYYMVNSFSTTYKYRMSTILPSAPRVDTSYPFGLVSISIGYVPDYKIATMFSPFQSSYTISAGISYGQLLPTAIAGYITSPSQDTTPPSLKAISIIPINNTHSVLSLQVTDDISGVGTIGVFQPSFQTYIYLTQHDLVSGTLLDGAFEKIVQFQKYTNIAITLYDRASNSHPISEDGLFLIYGFGKMFYQFNQFDITHFQFKLPTVDVSTASVTNTLYFNFTLPEGVERKYTNVQFNPTGLSARKGFESQYFGKYNPATLLYEVDFIIPAKTMTNDLQYNLFINSVNIPYSLIVSKFEPQSRMFITSSNFDQMFPFVNSIALSQKIVDYTASPAKISWTLIFEDENFVKKVIVQVVGEIDRQGFNMTFVPTTLVTSLEVVVAKTLDSNEMCIDQFYYINYIYTEDSLGNFGETFRDVNNDIHPYYKFEGATSDRIQAKCAPSISSPNPSLMNVFIHQTLDTINKVPTAIVNFNVSGIVGPSVPTCYFHSYPMDFIKVKSILLSADTSTKIIQYSCKVQLPFRYGPQVGVSIYGIIDSLGQYRGYSTIDLPETEKEFTNIANGYTGPVIDTVWRDGSKVCVTGSQLYKGEILIYVEDEKTVKLTSVDTATGVIIIAGEFIPPTNTSKSVYVSVLNEDILEESNRLLLIKGTPVTPTPTPSPTPSPSPIACSSDCGESQGYGKCVSGGCVCNPPRSGVDCKSVIDTTPVIKPDPVKPSVNVTIPGTSSGQTPEFTSFIYVYGIRELDNTDTLINNYVFNSDKWILVKEGSSSNDQVTTVQYKYLIDSYNTTIVSTVQVFDQATNVTFGNQQLYMNPSTIKFTFNITSYPFSKSTNSLQLVMTAALESTEKVACSYKEFVDDQNNSQYLKLQIEDRSLFGRFIKFGMIDGREQVVSNSILDNIYGGKELSKSTSDQSYIGLNIPYYTKYAVIDPDFSVLIEQNTARDQANSICTNESLKKLTNAQIAGIAIGGAVFLFIIVAIVLYLYTRKSESTFALKLRKVGTR</sequence>
<protein>
    <recommendedName>
        <fullName evidence="8">EGF-like domain-containing protein</fullName>
    </recommendedName>
</protein>
<feature type="transmembrane region" description="Helical" evidence="1">
    <location>
        <begin position="1299"/>
        <end position="1322"/>
    </location>
</feature>
<feature type="domain" description="DUF7743" evidence="5">
    <location>
        <begin position="419"/>
        <end position="534"/>
    </location>
</feature>
<evidence type="ECO:0000259" key="2">
    <source>
        <dbReference type="Pfam" id="PF22933"/>
    </source>
</evidence>
<evidence type="ECO:0000259" key="3">
    <source>
        <dbReference type="Pfam" id="PF23033"/>
    </source>
</evidence>
<organism evidence="6 7">
    <name type="scientific">Polysphondylium violaceum</name>
    <dbReference type="NCBI Taxonomy" id="133409"/>
    <lineage>
        <taxon>Eukaryota</taxon>
        <taxon>Amoebozoa</taxon>
        <taxon>Evosea</taxon>
        <taxon>Eumycetozoa</taxon>
        <taxon>Dictyostelia</taxon>
        <taxon>Dictyosteliales</taxon>
        <taxon>Dictyosteliaceae</taxon>
        <taxon>Polysphondylium</taxon>
    </lineage>
</organism>
<comment type="caution">
    <text evidence="6">The sequence shown here is derived from an EMBL/GenBank/DDBJ whole genome shotgun (WGS) entry which is preliminary data.</text>
</comment>
<dbReference type="InterPro" id="IPR054484">
    <property type="entry name" value="ComC_SSD"/>
</dbReference>
<accession>A0A8J4PN72</accession>
<dbReference type="InterPro" id="IPR056645">
    <property type="entry name" value="DUF7743"/>
</dbReference>
<evidence type="ECO:0008006" key="8">
    <source>
        <dbReference type="Google" id="ProtNLM"/>
    </source>
</evidence>
<keyword evidence="1" id="KW-0812">Transmembrane</keyword>
<feature type="domain" description="DUF7034" evidence="3">
    <location>
        <begin position="784"/>
        <end position="889"/>
    </location>
</feature>
<evidence type="ECO:0000313" key="7">
    <source>
        <dbReference type="Proteomes" id="UP000695562"/>
    </source>
</evidence>
<evidence type="ECO:0000256" key="1">
    <source>
        <dbReference type="SAM" id="Phobius"/>
    </source>
</evidence>
<evidence type="ECO:0000259" key="4">
    <source>
        <dbReference type="Pfam" id="PF23034"/>
    </source>
</evidence>
<dbReference type="InterPro" id="IPR055463">
    <property type="entry name" value="DUF7035"/>
</dbReference>
<gene>
    <name evidence="6" type="ORF">CYY_008268</name>
</gene>
<evidence type="ECO:0000259" key="5">
    <source>
        <dbReference type="Pfam" id="PF24893"/>
    </source>
</evidence>
<dbReference type="EMBL" id="AJWJ01000495">
    <property type="protein sequence ID" value="KAF2070413.1"/>
    <property type="molecule type" value="Genomic_DNA"/>
</dbReference>
<dbReference type="Proteomes" id="UP000695562">
    <property type="component" value="Unassembled WGS sequence"/>
</dbReference>
<dbReference type="Pfam" id="PF23033">
    <property type="entry name" value="DUF7034"/>
    <property type="match status" value="1"/>
</dbReference>
<keyword evidence="1" id="KW-1133">Transmembrane helix</keyword>
<dbReference type="Pfam" id="PF24893">
    <property type="entry name" value="DUF7743"/>
    <property type="match status" value="1"/>
</dbReference>